<organism evidence="2 3">
    <name type="scientific">Dreissena polymorpha</name>
    <name type="common">Zebra mussel</name>
    <name type="synonym">Mytilus polymorpha</name>
    <dbReference type="NCBI Taxonomy" id="45954"/>
    <lineage>
        <taxon>Eukaryota</taxon>
        <taxon>Metazoa</taxon>
        <taxon>Spiralia</taxon>
        <taxon>Lophotrochozoa</taxon>
        <taxon>Mollusca</taxon>
        <taxon>Bivalvia</taxon>
        <taxon>Autobranchia</taxon>
        <taxon>Heteroconchia</taxon>
        <taxon>Euheterodonta</taxon>
        <taxon>Imparidentia</taxon>
        <taxon>Neoheterodontei</taxon>
        <taxon>Myida</taxon>
        <taxon>Dreissenoidea</taxon>
        <taxon>Dreissenidae</taxon>
        <taxon>Dreissena</taxon>
    </lineage>
</organism>
<proteinExistence type="predicted"/>
<feature type="compositionally biased region" description="Basic and acidic residues" evidence="1">
    <location>
        <begin position="523"/>
        <end position="549"/>
    </location>
</feature>
<feature type="region of interest" description="Disordered" evidence="1">
    <location>
        <begin position="305"/>
        <end position="600"/>
    </location>
</feature>
<feature type="compositionally biased region" description="Basic and acidic residues" evidence="1">
    <location>
        <begin position="569"/>
        <end position="588"/>
    </location>
</feature>
<reference evidence="2" key="2">
    <citation type="submission" date="2020-11" db="EMBL/GenBank/DDBJ databases">
        <authorList>
            <person name="McCartney M.A."/>
            <person name="Auch B."/>
            <person name="Kono T."/>
            <person name="Mallez S."/>
            <person name="Becker A."/>
            <person name="Gohl D.M."/>
            <person name="Silverstein K.A.T."/>
            <person name="Koren S."/>
            <person name="Bechman K.B."/>
            <person name="Herman A."/>
            <person name="Abrahante J.E."/>
            <person name="Garbe J."/>
        </authorList>
    </citation>
    <scope>NUCLEOTIDE SEQUENCE</scope>
    <source>
        <strain evidence="2">Duluth1</strain>
        <tissue evidence="2">Whole animal</tissue>
    </source>
</reference>
<accession>A0A9D4M708</accession>
<evidence type="ECO:0000313" key="3">
    <source>
        <dbReference type="Proteomes" id="UP000828390"/>
    </source>
</evidence>
<evidence type="ECO:0000313" key="2">
    <source>
        <dbReference type="EMBL" id="KAH3870474.1"/>
    </source>
</evidence>
<dbReference type="OrthoDB" id="295274at2759"/>
<evidence type="ECO:0000256" key="1">
    <source>
        <dbReference type="SAM" id="MobiDB-lite"/>
    </source>
</evidence>
<feature type="compositionally biased region" description="Polar residues" evidence="1">
    <location>
        <begin position="438"/>
        <end position="447"/>
    </location>
</feature>
<comment type="caution">
    <text evidence="2">The sequence shown here is derived from an EMBL/GenBank/DDBJ whole genome shotgun (WGS) entry which is preliminary data.</text>
</comment>
<feature type="compositionally biased region" description="Basic residues" evidence="1">
    <location>
        <begin position="346"/>
        <end position="359"/>
    </location>
</feature>
<protein>
    <submittedName>
        <fullName evidence="2">Uncharacterized protein</fullName>
    </submittedName>
</protein>
<dbReference type="SUPFAM" id="SSF63829">
    <property type="entry name" value="Calcium-dependent phosphotriesterase"/>
    <property type="match status" value="1"/>
</dbReference>
<feature type="compositionally biased region" description="Basic and acidic residues" evidence="1">
    <location>
        <begin position="466"/>
        <end position="488"/>
    </location>
</feature>
<keyword evidence="3" id="KW-1185">Reference proteome</keyword>
<feature type="compositionally biased region" description="Basic and acidic residues" evidence="1">
    <location>
        <begin position="369"/>
        <end position="382"/>
    </location>
</feature>
<feature type="compositionally biased region" description="Low complexity" evidence="1">
    <location>
        <begin position="496"/>
        <end position="507"/>
    </location>
</feature>
<dbReference type="Gene3D" id="2.120.10.30">
    <property type="entry name" value="TolB, C-terminal domain"/>
    <property type="match status" value="1"/>
</dbReference>
<sequence>METGSDLESVPISAESMAEILMASVVSSTSSIVKTDAQARPIPSKIRKQEVKVSSAVSSSVPVSVVSNSGISQLATQPAQAVQSSPQMIVVLMQLPNGQTIPVQIPVSNIASSQPLQNLTAQSQNTPMILHQFNPVMAATASNISPQIVTNGNTQAAKFPILPNAGMSSTSNGGSVFITLPTTPTVAASPVGFSLQHCHTGGQILPNLGSQHQVMVLPTSSVVSSMQNMAPVAPVSSTYQTAGFSGTTFSGSQSYTKEVTVGATFRLDNTKEENKTCSAFLNKMSSFDYEEKLEHEHQALKRQLSQLEDDDKESRLQKVSSSESDSSGDSRSRSKTRKQFIDSHDHHKMHKKKSKKKHSRADSLSSIDRSSEPEQKRREHLSPLKFKNKNPLVSDAIQGFHWDDESDATPQPKKTKLTIPSRSPSLGTKVPTLPPRIRSTTSWSLSSGEGRRGEKIKAKSLVSPVKKKEVGRRASPEFERESRFEKARGSQRQTKSRSPSFEKSSFSPDDKKARKAEQKKKKKEAETLDKSKNTSLDRSRGNESRDKELSPVSDFRSNSLMKKKKKDKKNKDNKKDRATSPLREDVVIPKKKKDQMKARDKFMSSVPMKSLEKRNLDQSHDHRELATALTMGQQHNVVLQEKHKPKTFVDKVRLMRQVRPSMPLSRADMKAWKGQLCSKFQVKDVRRFQQSYGIHLKMAQLEQNVWAMVEDVSESVVNITEKFFRPLMKLTDDEIKTCLEILKSQGLAEYNKKVKEFSDASLKKRKIEDTCEMEEQNGNEDILAKNFRSSQDRCSKLRNELAKGDVSSNMHLQNLQDLAALANASSNPGLVSQAHNMQGHSRATNTPVTNMATPNIMGNSNGVPLHFGNNSSFGLENNGSSGEDSSNIYLATIMQNMGDYSEVVGNLAKLENSSMSQGGMGINSGRSLVNGNADVMGMGNMALTGAMGINGSFNSMHDNAIMKMDTGQNMVAGGASNLHNQSASLSGSNGSLSGFTGLQGLGNSLAATTMSPSLTNGNSGLDVLSQAYTGFHQYAGSSGLLSPATEANSPMSLSSQPMPVNLKLLVSVDLTTTGDDEKEPLLNGLDFLPDGRLVAVDNQNMKCIILNERLQRLGTPYKFKGSPFSVVCVSHDTLCVTFNDVVCLLSVSTDNTITLTRQIKTSSSFYSICCMSPYNMVVSTYDDPRPVRMISVDGVESDFDHFLTFPMKTYKVDESRCTYVQSKNTLVLTDRFAHTVYIYDTLKGTSRAVTNENIQEPRGACVGPGDTVLVCSKDKNSIVHLTIHGKILGTYPVDMKYPYSICMSKDGTKLVVSNNAICAKKLQLYKISQAMS</sequence>
<dbReference type="InterPro" id="IPR011042">
    <property type="entry name" value="6-blade_b-propeller_TolB-like"/>
</dbReference>
<name>A0A9D4M708_DREPO</name>
<gene>
    <name evidence="2" type="ORF">DPMN_033662</name>
</gene>
<dbReference type="Proteomes" id="UP000828390">
    <property type="component" value="Unassembled WGS sequence"/>
</dbReference>
<reference evidence="2" key="1">
    <citation type="journal article" date="2019" name="bioRxiv">
        <title>The Genome of the Zebra Mussel, Dreissena polymorpha: A Resource for Invasive Species Research.</title>
        <authorList>
            <person name="McCartney M.A."/>
            <person name="Auch B."/>
            <person name="Kono T."/>
            <person name="Mallez S."/>
            <person name="Zhang Y."/>
            <person name="Obille A."/>
            <person name="Becker A."/>
            <person name="Abrahante J.E."/>
            <person name="Garbe J."/>
            <person name="Badalamenti J.P."/>
            <person name="Herman A."/>
            <person name="Mangelson H."/>
            <person name="Liachko I."/>
            <person name="Sullivan S."/>
            <person name="Sone E.D."/>
            <person name="Koren S."/>
            <person name="Silverstein K.A.T."/>
            <person name="Beckman K.B."/>
            <person name="Gohl D.M."/>
        </authorList>
    </citation>
    <scope>NUCLEOTIDE SEQUENCE</scope>
    <source>
        <strain evidence="2">Duluth1</strain>
        <tissue evidence="2">Whole animal</tissue>
    </source>
</reference>
<dbReference type="EMBL" id="JAIWYP010000002">
    <property type="protein sequence ID" value="KAH3870474.1"/>
    <property type="molecule type" value="Genomic_DNA"/>
</dbReference>
<feature type="compositionally biased region" description="Low complexity" evidence="1">
    <location>
        <begin position="320"/>
        <end position="329"/>
    </location>
</feature>